<protein>
    <submittedName>
        <fullName evidence="1">Uncharacterized protein</fullName>
    </submittedName>
</protein>
<reference evidence="1" key="1">
    <citation type="submission" date="2016-10" db="EMBL/GenBank/DDBJ databases">
        <authorList>
            <person name="de Groot N.N."/>
        </authorList>
    </citation>
    <scope>NUCLEOTIDE SEQUENCE</scope>
</reference>
<proteinExistence type="predicted"/>
<organism evidence="1">
    <name type="scientific">hydrothermal vent metagenome</name>
    <dbReference type="NCBI Taxonomy" id="652676"/>
    <lineage>
        <taxon>unclassified sequences</taxon>
        <taxon>metagenomes</taxon>
        <taxon>ecological metagenomes</taxon>
    </lineage>
</organism>
<dbReference type="AlphaFoldDB" id="A0A1W1CGR5"/>
<name>A0A1W1CGR5_9ZZZZ</name>
<evidence type="ECO:0000313" key="1">
    <source>
        <dbReference type="EMBL" id="SFV64883.1"/>
    </source>
</evidence>
<gene>
    <name evidence="1" type="ORF">MNB_SM-6-473</name>
</gene>
<accession>A0A1W1CGR5</accession>
<dbReference type="EMBL" id="FPHK01000081">
    <property type="protein sequence ID" value="SFV64883.1"/>
    <property type="molecule type" value="Genomic_DNA"/>
</dbReference>
<sequence>MQIPSKESENYFEAGLVKKGISTYDLYVAIYTKKPLDMSRFEYANDTLAQNENAYKFDELMDVLDRVSFSSLLVRTRANIK</sequence>